<dbReference type="SUPFAM" id="SSF52200">
    <property type="entry name" value="Toll/Interleukin receptor TIR domain"/>
    <property type="match status" value="1"/>
</dbReference>
<proteinExistence type="predicted"/>
<feature type="non-terminal residue" evidence="7">
    <location>
        <position position="141"/>
    </location>
</feature>
<dbReference type="GO" id="GO:0007165">
    <property type="term" value="P:signal transduction"/>
    <property type="evidence" value="ECO:0007669"/>
    <property type="project" value="InterPro"/>
</dbReference>
<dbReference type="SMART" id="SM00255">
    <property type="entry name" value="TIR"/>
    <property type="match status" value="1"/>
</dbReference>
<sequence>MSDAGTTEGSPKYDVFISYSSKESPWVRDLQIDLEKNGYIVCLHERDFLAGESVLTNIADAIYQSRKVILVMSKNFIKSGWCRHELNLSWKRKLDRRENCVVVVKYDNCKIPKELALHTYLDLTTQTGKETFWDKLHESLG</sequence>
<keyword evidence="4" id="KW-1133">Transmembrane helix</keyword>
<comment type="subcellular location">
    <subcellularLocation>
        <location evidence="1">Membrane</location>
    </subcellularLocation>
</comment>
<keyword evidence="5" id="KW-0472">Membrane</keyword>
<dbReference type="InParanoid" id="C3ZWR5"/>
<dbReference type="EMBL" id="GG666703">
    <property type="protein sequence ID" value="EEN42984.1"/>
    <property type="molecule type" value="Genomic_DNA"/>
</dbReference>
<evidence type="ECO:0000256" key="1">
    <source>
        <dbReference type="ARBA" id="ARBA00004370"/>
    </source>
</evidence>
<name>C3ZWR5_BRAFL</name>
<reference evidence="7" key="1">
    <citation type="journal article" date="2008" name="Nature">
        <title>The amphioxus genome and the evolution of the chordate karyotype.</title>
        <authorList>
            <consortium name="US DOE Joint Genome Institute (JGI-PGF)"/>
            <person name="Putnam N.H."/>
            <person name="Butts T."/>
            <person name="Ferrier D.E.K."/>
            <person name="Furlong R.F."/>
            <person name="Hellsten U."/>
            <person name="Kawashima T."/>
            <person name="Robinson-Rechavi M."/>
            <person name="Shoguchi E."/>
            <person name="Terry A."/>
            <person name="Yu J.-K."/>
            <person name="Benito-Gutierrez E.L."/>
            <person name="Dubchak I."/>
            <person name="Garcia-Fernandez J."/>
            <person name="Gibson-Brown J.J."/>
            <person name="Grigoriev I.V."/>
            <person name="Horton A.C."/>
            <person name="de Jong P.J."/>
            <person name="Jurka J."/>
            <person name="Kapitonov V.V."/>
            <person name="Kohara Y."/>
            <person name="Kuroki Y."/>
            <person name="Lindquist E."/>
            <person name="Lucas S."/>
            <person name="Osoegawa K."/>
            <person name="Pennacchio L.A."/>
            <person name="Salamov A.A."/>
            <person name="Satou Y."/>
            <person name="Sauka-Spengler T."/>
            <person name="Schmutz J."/>
            <person name="Shin-I T."/>
            <person name="Toyoda A."/>
            <person name="Bronner-Fraser M."/>
            <person name="Fujiyama A."/>
            <person name="Holland L.Z."/>
            <person name="Holland P.W.H."/>
            <person name="Satoh N."/>
            <person name="Rokhsar D.S."/>
        </authorList>
    </citation>
    <scope>NUCLEOTIDE SEQUENCE [LARGE SCALE GENOMIC DNA]</scope>
    <source>
        <strain evidence="7">S238N-H82</strain>
        <tissue evidence="7">Testes</tissue>
    </source>
</reference>
<dbReference type="AlphaFoldDB" id="C3ZWR5"/>
<evidence type="ECO:0000313" key="7">
    <source>
        <dbReference type="EMBL" id="EEN42984.1"/>
    </source>
</evidence>
<dbReference type="PANTHER" id="PTHR24365:SF541">
    <property type="entry name" value="PROTEIN TOLL-RELATED"/>
    <property type="match status" value="1"/>
</dbReference>
<dbReference type="eggNOG" id="KOG4641">
    <property type="taxonomic scope" value="Eukaryota"/>
</dbReference>
<dbReference type="InterPro" id="IPR035897">
    <property type="entry name" value="Toll_tir_struct_dom_sf"/>
</dbReference>
<evidence type="ECO:0000256" key="3">
    <source>
        <dbReference type="ARBA" id="ARBA00022729"/>
    </source>
</evidence>
<dbReference type="PROSITE" id="PS50104">
    <property type="entry name" value="TIR"/>
    <property type="match status" value="1"/>
</dbReference>
<protein>
    <recommendedName>
        <fullName evidence="6">TIR domain-containing protein</fullName>
    </recommendedName>
</protein>
<accession>C3ZWR5</accession>
<gene>
    <name evidence="7" type="ORF">BRAFLDRAFT_241695</name>
</gene>
<evidence type="ECO:0000256" key="2">
    <source>
        <dbReference type="ARBA" id="ARBA00022692"/>
    </source>
</evidence>
<dbReference type="GO" id="GO:0016020">
    <property type="term" value="C:membrane"/>
    <property type="evidence" value="ECO:0007669"/>
    <property type="project" value="UniProtKB-SubCell"/>
</dbReference>
<evidence type="ECO:0000259" key="6">
    <source>
        <dbReference type="PROSITE" id="PS50104"/>
    </source>
</evidence>
<dbReference type="PANTHER" id="PTHR24365">
    <property type="entry name" value="TOLL-LIKE RECEPTOR"/>
    <property type="match status" value="1"/>
</dbReference>
<keyword evidence="2" id="KW-0812">Transmembrane</keyword>
<dbReference type="Gene3D" id="3.40.50.10140">
    <property type="entry name" value="Toll/interleukin-1 receptor homology (TIR) domain"/>
    <property type="match status" value="1"/>
</dbReference>
<organism>
    <name type="scientific">Branchiostoma floridae</name>
    <name type="common">Florida lancelet</name>
    <name type="synonym">Amphioxus</name>
    <dbReference type="NCBI Taxonomy" id="7739"/>
    <lineage>
        <taxon>Eukaryota</taxon>
        <taxon>Metazoa</taxon>
        <taxon>Chordata</taxon>
        <taxon>Cephalochordata</taxon>
        <taxon>Leptocardii</taxon>
        <taxon>Amphioxiformes</taxon>
        <taxon>Branchiostomatidae</taxon>
        <taxon>Branchiostoma</taxon>
    </lineage>
</organism>
<evidence type="ECO:0000256" key="5">
    <source>
        <dbReference type="ARBA" id="ARBA00023136"/>
    </source>
</evidence>
<feature type="domain" description="TIR" evidence="6">
    <location>
        <begin position="11"/>
        <end position="140"/>
    </location>
</feature>
<evidence type="ECO:0000256" key="4">
    <source>
        <dbReference type="ARBA" id="ARBA00022989"/>
    </source>
</evidence>
<dbReference type="InterPro" id="IPR000157">
    <property type="entry name" value="TIR_dom"/>
</dbReference>
<keyword evidence="3" id="KW-0732">Signal</keyword>
<dbReference type="Pfam" id="PF13676">
    <property type="entry name" value="TIR_2"/>
    <property type="match status" value="1"/>
</dbReference>